<dbReference type="Pfam" id="PF25873">
    <property type="entry name" value="WHD_MalT"/>
    <property type="match status" value="1"/>
</dbReference>
<keyword evidence="1" id="KW-0805">Transcription regulation</keyword>
<reference evidence="5 6" key="1">
    <citation type="journal article" date="2021" name="Int. J. Syst. Evol. Microbiol.">
        <title>Reticulibacter mediterranei gen. nov., sp. nov., within the new family Reticulibacteraceae fam. nov., and Ktedonospora formicarum gen. nov., sp. nov., Ktedonobacter robiniae sp. nov., Dictyobacter formicarum sp. nov. and Dictyobacter arantiisoli sp. nov., belonging to the class Ktedonobacteria.</title>
        <authorList>
            <person name="Yabe S."/>
            <person name="Zheng Y."/>
            <person name="Wang C.M."/>
            <person name="Sakai Y."/>
            <person name="Abe K."/>
            <person name="Yokota A."/>
            <person name="Donadio S."/>
            <person name="Cavaletti L."/>
            <person name="Monciardini P."/>
        </authorList>
    </citation>
    <scope>NUCLEOTIDE SEQUENCE [LARGE SCALE GENOMIC DNA]</scope>
    <source>
        <strain evidence="5 6">SOSP1-30</strain>
    </source>
</reference>
<accession>A0ABQ3V3I4</accession>
<sequence>MFIHDPLLETKFAIPISPHALMTRPRLTTLLNQGLQRQLLLVSAPAGFGKTTLLAQWQKALSQKSVFTAWVTLDKGDNYLLSFWRYVLAAFNKCQEGIATEALDAVMAPQKPRIEYVLTTFINVLATSNATWVLFLDNYQAITDPEIHDSLTFLLEHLPAHLHILLATRVDPPLPLARLRAGGQLLELRTEQLRCTPEEMTRFLNEVMDLSPPQDLDVQSVASTEGWLVGLQLMGLWLKKQPYPHEALKTLHGSHRYVFDYLMEEVLSQQSEEVQAFLLQTSLLERLSAPLCDAVTESSNSQEMLEFLERNNLFIVALDENRCWYRYQSLFAKTLRYRLEQSDVAQIHALHLKASRWYAREGAINEAINHALKAHAWYETAALLEPIIQRLLWKRCELPILWQWLQQLPQEVIRIHPYLGLAYAMILFLTTSPEEAIPWLQATQEAIAVHSPAYKDVSGDVLSQNASHEKLRGEVTALEAIITSYRGADTVTLDLCSQALTYLPEEDNNARATIFLAQSLAYFAQGRAVDATCCALKASSFAQEVGDIPGAICHLSIAAYYLLLRGRLQEAHNLLQQTYQLGSAPGNFSCSAVAWANMCHAEILREWNRLDEALALTPEGMPSEEQIELLILLSTGYLQLVRLYLSRNELDAADNVFQQRRKSPLQADSTNQLAWILAVEQVRLWIAHGELERASHWVQELEWRERPRSLFACEREGVAQARVLLAQHQPSEALGVLSFLLPHAQEMERWGNVLEMLILQALAYHMQQEEIQALSILAQAVRIAEPEGYIRIFVDEGAPMQLLLSRLKDIEQRPPHYLDTVLVAFKRGKETLSTGSQEPGTVSVIGISSGQYAEHKIMQPLTETLSMREIEVLQLMVKGKSNQEIAKDLVIATNTAKRHVSNIFIKLGVNNRLQAVARARELGLIL</sequence>
<dbReference type="RefSeq" id="WP_201375696.1">
    <property type="nucleotide sequence ID" value="NZ_BNJG01000003.1"/>
</dbReference>
<keyword evidence="2" id="KW-0238">DNA-binding</keyword>
<dbReference type="SUPFAM" id="SSF48452">
    <property type="entry name" value="TPR-like"/>
    <property type="match status" value="1"/>
</dbReference>
<evidence type="ECO:0000256" key="1">
    <source>
        <dbReference type="ARBA" id="ARBA00023015"/>
    </source>
</evidence>
<dbReference type="CDD" id="cd06170">
    <property type="entry name" value="LuxR_C_like"/>
    <property type="match status" value="1"/>
</dbReference>
<dbReference type="Gene3D" id="3.40.50.300">
    <property type="entry name" value="P-loop containing nucleotide triphosphate hydrolases"/>
    <property type="match status" value="1"/>
</dbReference>
<dbReference type="Gene3D" id="1.10.10.10">
    <property type="entry name" value="Winged helix-like DNA-binding domain superfamily/Winged helix DNA-binding domain"/>
    <property type="match status" value="1"/>
</dbReference>
<dbReference type="PANTHER" id="PTHR44688">
    <property type="entry name" value="DNA-BINDING TRANSCRIPTIONAL ACTIVATOR DEVR_DOSR"/>
    <property type="match status" value="1"/>
</dbReference>
<dbReference type="Pfam" id="PF00196">
    <property type="entry name" value="GerE"/>
    <property type="match status" value="1"/>
</dbReference>
<keyword evidence="3" id="KW-0804">Transcription</keyword>
<dbReference type="InterPro" id="IPR036388">
    <property type="entry name" value="WH-like_DNA-bd_sf"/>
</dbReference>
<dbReference type="Proteomes" id="UP000654345">
    <property type="component" value="Unassembled WGS sequence"/>
</dbReference>
<evidence type="ECO:0000259" key="4">
    <source>
        <dbReference type="PROSITE" id="PS50043"/>
    </source>
</evidence>
<evidence type="ECO:0000313" key="5">
    <source>
        <dbReference type="EMBL" id="GHO59518.1"/>
    </source>
</evidence>
<organism evidence="5 6">
    <name type="scientific">Ktedonobacter robiniae</name>
    <dbReference type="NCBI Taxonomy" id="2778365"/>
    <lineage>
        <taxon>Bacteria</taxon>
        <taxon>Bacillati</taxon>
        <taxon>Chloroflexota</taxon>
        <taxon>Ktedonobacteria</taxon>
        <taxon>Ktedonobacterales</taxon>
        <taxon>Ktedonobacteraceae</taxon>
        <taxon>Ktedonobacter</taxon>
    </lineage>
</organism>
<comment type="caution">
    <text evidence="5">The sequence shown here is derived from an EMBL/GenBank/DDBJ whole genome shotgun (WGS) entry which is preliminary data.</text>
</comment>
<dbReference type="EMBL" id="BNJG01000003">
    <property type="protein sequence ID" value="GHO59518.1"/>
    <property type="molecule type" value="Genomic_DNA"/>
</dbReference>
<dbReference type="InterPro" id="IPR011990">
    <property type="entry name" value="TPR-like_helical_dom_sf"/>
</dbReference>
<protein>
    <submittedName>
        <fullName evidence="5">LuxR family transcriptional regulator</fullName>
    </submittedName>
</protein>
<dbReference type="InterPro" id="IPR059106">
    <property type="entry name" value="WHD_MalT"/>
</dbReference>
<keyword evidence="6" id="KW-1185">Reference proteome</keyword>
<dbReference type="PANTHER" id="PTHR44688:SF16">
    <property type="entry name" value="DNA-BINDING TRANSCRIPTIONAL ACTIVATOR DEVR_DOSR"/>
    <property type="match status" value="1"/>
</dbReference>
<dbReference type="InterPro" id="IPR000792">
    <property type="entry name" value="Tscrpt_reg_LuxR_C"/>
</dbReference>
<dbReference type="SUPFAM" id="SSF52540">
    <property type="entry name" value="P-loop containing nucleoside triphosphate hydrolases"/>
    <property type="match status" value="1"/>
</dbReference>
<dbReference type="Gene3D" id="1.25.40.10">
    <property type="entry name" value="Tetratricopeptide repeat domain"/>
    <property type="match status" value="1"/>
</dbReference>
<evidence type="ECO:0000256" key="2">
    <source>
        <dbReference type="ARBA" id="ARBA00023125"/>
    </source>
</evidence>
<name>A0ABQ3V3I4_9CHLR</name>
<dbReference type="SMART" id="SM00421">
    <property type="entry name" value="HTH_LUXR"/>
    <property type="match status" value="1"/>
</dbReference>
<dbReference type="SUPFAM" id="SSF46894">
    <property type="entry name" value="C-terminal effector domain of the bipartite response regulators"/>
    <property type="match status" value="1"/>
</dbReference>
<dbReference type="InterPro" id="IPR016032">
    <property type="entry name" value="Sig_transdc_resp-reg_C-effctor"/>
</dbReference>
<evidence type="ECO:0000313" key="6">
    <source>
        <dbReference type="Proteomes" id="UP000654345"/>
    </source>
</evidence>
<dbReference type="Pfam" id="PF17874">
    <property type="entry name" value="TPR_MalT"/>
    <property type="match status" value="1"/>
</dbReference>
<proteinExistence type="predicted"/>
<gene>
    <name evidence="5" type="ORF">KSB_79930</name>
</gene>
<feature type="domain" description="HTH luxR-type" evidence="4">
    <location>
        <begin position="858"/>
        <end position="923"/>
    </location>
</feature>
<dbReference type="PROSITE" id="PS50043">
    <property type="entry name" value="HTH_LUXR_2"/>
    <property type="match status" value="1"/>
</dbReference>
<dbReference type="InterPro" id="IPR041617">
    <property type="entry name" value="TPR_MalT"/>
</dbReference>
<evidence type="ECO:0000256" key="3">
    <source>
        <dbReference type="ARBA" id="ARBA00023163"/>
    </source>
</evidence>
<dbReference type="PRINTS" id="PR00038">
    <property type="entry name" value="HTHLUXR"/>
</dbReference>
<dbReference type="InterPro" id="IPR027417">
    <property type="entry name" value="P-loop_NTPase"/>
</dbReference>